<accession>A0A8H5I0I2</accession>
<dbReference type="GO" id="GO:0004553">
    <property type="term" value="F:hydrolase activity, hydrolyzing O-glycosyl compounds"/>
    <property type="evidence" value="ECO:0007669"/>
    <property type="project" value="InterPro"/>
</dbReference>
<gene>
    <name evidence="1" type="ORF">D9757_000808</name>
</gene>
<dbReference type="InterPro" id="IPR036962">
    <property type="entry name" value="Glyco_hydro_3_N_sf"/>
</dbReference>
<dbReference type="EMBL" id="JAACJN010000004">
    <property type="protein sequence ID" value="KAF5392898.1"/>
    <property type="molecule type" value="Genomic_DNA"/>
</dbReference>
<name>A0A8H5I0I2_9AGAR</name>
<proteinExistence type="predicted"/>
<reference evidence="1 2" key="1">
    <citation type="journal article" date="2020" name="ISME J.">
        <title>Uncovering the hidden diversity of litter-decomposition mechanisms in mushroom-forming fungi.</title>
        <authorList>
            <person name="Floudas D."/>
            <person name="Bentzer J."/>
            <person name="Ahren D."/>
            <person name="Johansson T."/>
            <person name="Persson P."/>
            <person name="Tunlid A."/>
        </authorList>
    </citation>
    <scope>NUCLEOTIDE SEQUENCE [LARGE SCALE GENOMIC DNA]</scope>
    <source>
        <strain evidence="1 2">CBS 406.79</strain>
    </source>
</reference>
<dbReference type="Gene3D" id="3.20.20.300">
    <property type="entry name" value="Glycoside hydrolase, family 3, N-terminal domain"/>
    <property type="match status" value="1"/>
</dbReference>
<keyword evidence="2" id="KW-1185">Reference proteome</keyword>
<dbReference type="AlphaFoldDB" id="A0A8H5I0I2"/>
<dbReference type="Proteomes" id="UP000518752">
    <property type="component" value="Unassembled WGS sequence"/>
</dbReference>
<comment type="caution">
    <text evidence="1">The sequence shown here is derived from an EMBL/GenBank/DDBJ whole genome shotgun (WGS) entry which is preliminary data.</text>
</comment>
<organism evidence="1 2">
    <name type="scientific">Collybiopsis confluens</name>
    <dbReference type="NCBI Taxonomy" id="2823264"/>
    <lineage>
        <taxon>Eukaryota</taxon>
        <taxon>Fungi</taxon>
        <taxon>Dikarya</taxon>
        <taxon>Basidiomycota</taxon>
        <taxon>Agaricomycotina</taxon>
        <taxon>Agaricomycetes</taxon>
        <taxon>Agaricomycetidae</taxon>
        <taxon>Agaricales</taxon>
        <taxon>Marasmiineae</taxon>
        <taxon>Omphalotaceae</taxon>
        <taxon>Collybiopsis</taxon>
    </lineage>
</organism>
<dbReference type="GO" id="GO:0005975">
    <property type="term" value="P:carbohydrate metabolic process"/>
    <property type="evidence" value="ECO:0007669"/>
    <property type="project" value="InterPro"/>
</dbReference>
<dbReference type="OrthoDB" id="416222at2759"/>
<protein>
    <submittedName>
        <fullName evidence="1">Uncharacterized protein</fullName>
    </submittedName>
</protein>
<evidence type="ECO:0000313" key="2">
    <source>
        <dbReference type="Proteomes" id="UP000518752"/>
    </source>
</evidence>
<evidence type="ECO:0000313" key="1">
    <source>
        <dbReference type="EMBL" id="KAF5392898.1"/>
    </source>
</evidence>
<sequence length="88" mass="9503">MVTWDKDLIYNVGQAIGAEHYDLGFNAFNGPISAPMGRSPWEGKLFFCRTTNPLDQTPILTEQALGFGRVLAGATSWSSITIGQASPV</sequence>